<evidence type="ECO:0000313" key="9">
    <source>
        <dbReference type="EMBL" id="GAI16181.1"/>
    </source>
</evidence>
<evidence type="ECO:0000256" key="2">
    <source>
        <dbReference type="ARBA" id="ARBA00013253"/>
    </source>
</evidence>
<dbReference type="InterPro" id="IPR000550">
    <property type="entry name" value="Hppk"/>
</dbReference>
<gene>
    <name evidence="9" type="ORF">S06H3_13737</name>
</gene>
<dbReference type="GO" id="GO:0003848">
    <property type="term" value="F:2-amino-4-hydroxy-6-hydroxymethyldihydropteridine diphosphokinase activity"/>
    <property type="evidence" value="ECO:0007669"/>
    <property type="project" value="UniProtKB-EC"/>
</dbReference>
<comment type="caution">
    <text evidence="9">The sequence shown here is derived from an EMBL/GenBank/DDBJ whole genome shotgun (WGS) entry which is preliminary data.</text>
</comment>
<dbReference type="UniPathway" id="UPA00077">
    <property type="reaction ID" value="UER00155"/>
</dbReference>
<sequence length="162" mass="18120">MVTVYLGLGSNLGRCQYNLDRALDFLSQRLRVEKVSSVYDTEPVGNTNQPRFLNQVCQVSTGLEPIALLTLLKGIESKLGRLPHTSNEPRPIDIDILFYGDQVIETPKLVIPHPRLTERAFVLIPLAEIAPELVHPVNGKTITELKRQLQAGVQGVIKWEND</sequence>
<evidence type="ECO:0000259" key="8">
    <source>
        <dbReference type="Pfam" id="PF01288"/>
    </source>
</evidence>
<dbReference type="Gene3D" id="3.30.70.560">
    <property type="entry name" value="7,8-Dihydro-6-hydroxymethylpterin-pyrophosphokinase HPPK"/>
    <property type="match status" value="1"/>
</dbReference>
<evidence type="ECO:0000256" key="6">
    <source>
        <dbReference type="ARBA" id="ARBA00022840"/>
    </source>
</evidence>
<organism evidence="9">
    <name type="scientific">marine sediment metagenome</name>
    <dbReference type="NCBI Taxonomy" id="412755"/>
    <lineage>
        <taxon>unclassified sequences</taxon>
        <taxon>metagenomes</taxon>
        <taxon>ecological metagenomes</taxon>
    </lineage>
</organism>
<dbReference type="AlphaFoldDB" id="X1MDL6"/>
<dbReference type="PANTHER" id="PTHR43071:SF1">
    <property type="entry name" value="2-AMINO-4-HYDROXY-6-HYDROXYMETHYLDIHYDROPTERIDINE PYROPHOSPHOKINASE"/>
    <property type="match status" value="1"/>
</dbReference>
<dbReference type="EC" id="2.7.6.3" evidence="2"/>
<keyword evidence="3" id="KW-0808">Transferase</keyword>
<dbReference type="PANTHER" id="PTHR43071">
    <property type="entry name" value="2-AMINO-4-HYDROXY-6-HYDROXYMETHYLDIHYDROPTERIDINE PYROPHOSPHOKINASE"/>
    <property type="match status" value="1"/>
</dbReference>
<keyword evidence="4" id="KW-0547">Nucleotide-binding</keyword>
<dbReference type="SUPFAM" id="SSF55083">
    <property type="entry name" value="6-hydroxymethyl-7,8-dihydropterin pyrophosphokinase, HPPK"/>
    <property type="match status" value="1"/>
</dbReference>
<dbReference type="GO" id="GO:0005524">
    <property type="term" value="F:ATP binding"/>
    <property type="evidence" value="ECO:0007669"/>
    <property type="project" value="UniProtKB-KW"/>
</dbReference>
<accession>X1MDL6</accession>
<evidence type="ECO:0000256" key="7">
    <source>
        <dbReference type="ARBA" id="ARBA00022909"/>
    </source>
</evidence>
<dbReference type="InterPro" id="IPR035907">
    <property type="entry name" value="Hppk_sf"/>
</dbReference>
<dbReference type="GO" id="GO:0046656">
    <property type="term" value="P:folic acid biosynthetic process"/>
    <property type="evidence" value="ECO:0007669"/>
    <property type="project" value="UniProtKB-KW"/>
</dbReference>
<keyword evidence="5" id="KW-0418">Kinase</keyword>
<dbReference type="GO" id="GO:0046654">
    <property type="term" value="P:tetrahydrofolate biosynthetic process"/>
    <property type="evidence" value="ECO:0007669"/>
    <property type="project" value="UniProtKB-UniPathway"/>
</dbReference>
<evidence type="ECO:0000256" key="1">
    <source>
        <dbReference type="ARBA" id="ARBA00005051"/>
    </source>
</evidence>
<dbReference type="NCBIfam" id="TIGR01498">
    <property type="entry name" value="folK"/>
    <property type="match status" value="1"/>
</dbReference>
<evidence type="ECO:0000256" key="4">
    <source>
        <dbReference type="ARBA" id="ARBA00022741"/>
    </source>
</evidence>
<evidence type="ECO:0000256" key="5">
    <source>
        <dbReference type="ARBA" id="ARBA00022777"/>
    </source>
</evidence>
<dbReference type="Pfam" id="PF01288">
    <property type="entry name" value="HPPK"/>
    <property type="match status" value="1"/>
</dbReference>
<evidence type="ECO:0000256" key="3">
    <source>
        <dbReference type="ARBA" id="ARBA00022679"/>
    </source>
</evidence>
<dbReference type="EMBL" id="BARV01006705">
    <property type="protein sequence ID" value="GAI16181.1"/>
    <property type="molecule type" value="Genomic_DNA"/>
</dbReference>
<proteinExistence type="predicted"/>
<comment type="pathway">
    <text evidence="1">Cofactor biosynthesis; tetrahydrofolate biosynthesis; 2-amino-4-hydroxy-6-hydroxymethyl-7,8-dihydropteridine diphosphate from 7,8-dihydroneopterin triphosphate: step 4/4.</text>
</comment>
<name>X1MDL6_9ZZZZ</name>
<feature type="domain" description="7,8-dihydro-6-hydroxymethylpterin-pyrophosphokinase" evidence="8">
    <location>
        <begin position="5"/>
        <end position="131"/>
    </location>
</feature>
<dbReference type="GO" id="GO:0016301">
    <property type="term" value="F:kinase activity"/>
    <property type="evidence" value="ECO:0007669"/>
    <property type="project" value="UniProtKB-KW"/>
</dbReference>
<keyword evidence="6" id="KW-0067">ATP-binding</keyword>
<reference evidence="9" key="1">
    <citation type="journal article" date="2014" name="Front. Microbiol.">
        <title>High frequency of phylogenetically diverse reductive dehalogenase-homologous genes in deep subseafloor sedimentary metagenomes.</title>
        <authorList>
            <person name="Kawai M."/>
            <person name="Futagami T."/>
            <person name="Toyoda A."/>
            <person name="Takaki Y."/>
            <person name="Nishi S."/>
            <person name="Hori S."/>
            <person name="Arai W."/>
            <person name="Tsubouchi T."/>
            <person name="Morono Y."/>
            <person name="Uchiyama I."/>
            <person name="Ito T."/>
            <person name="Fujiyama A."/>
            <person name="Inagaki F."/>
            <person name="Takami H."/>
        </authorList>
    </citation>
    <scope>NUCLEOTIDE SEQUENCE</scope>
    <source>
        <strain evidence="9">Expedition CK06-06</strain>
    </source>
</reference>
<keyword evidence="7" id="KW-0289">Folate biosynthesis</keyword>
<protein>
    <recommendedName>
        <fullName evidence="2">2-amino-4-hydroxy-6-hydroxymethyldihydropteridine diphosphokinase</fullName>
        <ecNumber evidence="2">2.7.6.3</ecNumber>
    </recommendedName>
</protein>
<dbReference type="CDD" id="cd00483">
    <property type="entry name" value="HPPK"/>
    <property type="match status" value="1"/>
</dbReference>